<reference evidence="2 3" key="1">
    <citation type="journal article" date="2016" name="Nat. Commun.">
        <title>Thousands of microbial genomes shed light on interconnected biogeochemical processes in an aquifer system.</title>
        <authorList>
            <person name="Anantharaman K."/>
            <person name="Brown C.T."/>
            <person name="Hug L.A."/>
            <person name="Sharon I."/>
            <person name="Castelle C.J."/>
            <person name="Probst A.J."/>
            <person name="Thomas B.C."/>
            <person name="Singh A."/>
            <person name="Wilkins M.J."/>
            <person name="Karaoz U."/>
            <person name="Brodie E.L."/>
            <person name="Williams K.H."/>
            <person name="Hubbard S.S."/>
            <person name="Banfield J.F."/>
        </authorList>
    </citation>
    <scope>NUCLEOTIDE SEQUENCE [LARGE SCALE GENOMIC DNA]</scope>
</reference>
<evidence type="ECO:0000313" key="2">
    <source>
        <dbReference type="EMBL" id="OGK48515.1"/>
    </source>
</evidence>
<dbReference type="EMBL" id="MGAL01000014">
    <property type="protein sequence ID" value="OGK48515.1"/>
    <property type="molecule type" value="Genomic_DNA"/>
</dbReference>
<proteinExistence type="predicted"/>
<sequence length="109" mass="12284">MLALQEARTRFSTYAHEHVLLMESLAATGVLAFALLAGKFWISTHDYPPRPETTCMAQADTAQQQDFLNSLDFMKTKGWTPQEQTAAIKQSCSTIQEAHNHYSRPLGQR</sequence>
<comment type="caution">
    <text evidence="2">The sequence shown here is derived from an EMBL/GenBank/DDBJ whole genome shotgun (WGS) entry which is preliminary data.</text>
</comment>
<protein>
    <submittedName>
        <fullName evidence="2">Uncharacterized protein</fullName>
    </submittedName>
</protein>
<dbReference type="AlphaFoldDB" id="A0A1F7IYW0"/>
<dbReference type="Proteomes" id="UP000177141">
    <property type="component" value="Unassembled WGS sequence"/>
</dbReference>
<keyword evidence="1" id="KW-0472">Membrane</keyword>
<dbReference type="STRING" id="1802061.A3A93_03570"/>
<name>A0A1F7IYW0_9BACT</name>
<keyword evidence="1" id="KW-1133">Transmembrane helix</keyword>
<evidence type="ECO:0000256" key="1">
    <source>
        <dbReference type="SAM" id="Phobius"/>
    </source>
</evidence>
<evidence type="ECO:0000313" key="3">
    <source>
        <dbReference type="Proteomes" id="UP000177141"/>
    </source>
</evidence>
<gene>
    <name evidence="2" type="ORF">A3A93_03570</name>
</gene>
<keyword evidence="1" id="KW-0812">Transmembrane</keyword>
<accession>A0A1F7IYW0</accession>
<organism evidence="2 3">
    <name type="scientific">Candidatus Roizmanbacteria bacterium RIFCSPLOWO2_01_FULL_38_12</name>
    <dbReference type="NCBI Taxonomy" id="1802061"/>
    <lineage>
        <taxon>Bacteria</taxon>
        <taxon>Candidatus Roizmaniibacteriota</taxon>
    </lineage>
</organism>
<feature type="transmembrane region" description="Helical" evidence="1">
    <location>
        <begin position="20"/>
        <end position="42"/>
    </location>
</feature>